<reference evidence="1" key="1">
    <citation type="submission" date="2017-02" db="UniProtKB">
        <authorList>
            <consortium name="WormBaseParasite"/>
        </authorList>
    </citation>
    <scope>IDENTIFICATION</scope>
</reference>
<organism evidence="1">
    <name type="scientific">Rodentolepis nana</name>
    <name type="common">Dwarf tapeworm</name>
    <name type="synonym">Hymenolepis nana</name>
    <dbReference type="NCBI Taxonomy" id="102285"/>
    <lineage>
        <taxon>Eukaryota</taxon>
        <taxon>Metazoa</taxon>
        <taxon>Spiralia</taxon>
        <taxon>Lophotrochozoa</taxon>
        <taxon>Platyhelminthes</taxon>
        <taxon>Cestoda</taxon>
        <taxon>Eucestoda</taxon>
        <taxon>Cyclophyllidea</taxon>
        <taxon>Hymenolepididae</taxon>
        <taxon>Rodentolepis</taxon>
    </lineage>
</organism>
<sequence length="49" mass="5282">LLIEVDLIGGEAGFGVFAGGDELEFEIFGDGGSFAAWFSFFEGSKLIRY</sequence>
<dbReference type="WBParaSite" id="HNAJ_0000511401-mRNA-1">
    <property type="protein sequence ID" value="HNAJ_0000511401-mRNA-1"/>
    <property type="gene ID" value="HNAJ_0000511401"/>
</dbReference>
<accession>A0A0R3TDH5</accession>
<dbReference type="AlphaFoldDB" id="A0A0R3TDH5"/>
<protein>
    <submittedName>
        <fullName evidence="1">Peptidase A1 domain-containing protein</fullName>
    </submittedName>
</protein>
<evidence type="ECO:0000313" key="1">
    <source>
        <dbReference type="WBParaSite" id="HNAJ_0000511401-mRNA-1"/>
    </source>
</evidence>
<proteinExistence type="predicted"/>
<name>A0A0R3TDH5_RODNA</name>